<organism evidence="11 12">
    <name type="scientific">Colletotrichum zoysiae</name>
    <dbReference type="NCBI Taxonomy" id="1216348"/>
    <lineage>
        <taxon>Eukaryota</taxon>
        <taxon>Fungi</taxon>
        <taxon>Dikarya</taxon>
        <taxon>Ascomycota</taxon>
        <taxon>Pezizomycotina</taxon>
        <taxon>Sordariomycetes</taxon>
        <taxon>Hypocreomycetidae</taxon>
        <taxon>Glomerellales</taxon>
        <taxon>Glomerellaceae</taxon>
        <taxon>Colletotrichum</taxon>
        <taxon>Colletotrichum graminicola species complex</taxon>
    </lineage>
</organism>
<evidence type="ECO:0000313" key="12">
    <source>
        <dbReference type="Proteomes" id="UP001232148"/>
    </source>
</evidence>
<dbReference type="Pfam" id="PF01872">
    <property type="entry name" value="RibD_C"/>
    <property type="match status" value="1"/>
</dbReference>
<dbReference type="InterPro" id="IPR024072">
    <property type="entry name" value="DHFR-like_dom_sf"/>
</dbReference>
<dbReference type="Proteomes" id="UP001232148">
    <property type="component" value="Unassembled WGS sequence"/>
</dbReference>
<evidence type="ECO:0000256" key="4">
    <source>
        <dbReference type="ARBA" id="ARBA00015035"/>
    </source>
</evidence>
<comment type="catalytic activity">
    <reaction evidence="8">
        <text>2,5-diamino-6-(1-D-ribitylamino)pyrimidin-4(3H)-one 5'-phosphate + NAD(+) = 2,5-diamino-6-(1-D-ribosylamino)pyrimidin-4(3H)-one 5'-phosphate + NADH + H(+)</text>
        <dbReference type="Rhea" id="RHEA:27274"/>
        <dbReference type="ChEBI" id="CHEBI:15378"/>
        <dbReference type="ChEBI" id="CHEBI:57540"/>
        <dbReference type="ChEBI" id="CHEBI:57945"/>
        <dbReference type="ChEBI" id="CHEBI:58890"/>
        <dbReference type="ChEBI" id="CHEBI:59545"/>
        <dbReference type="EC" id="1.1.1.302"/>
    </reaction>
</comment>
<dbReference type="PANTHER" id="PTHR38011">
    <property type="entry name" value="DIHYDROFOLATE REDUCTASE FAMILY PROTEIN (AFU_ORTHOLOGUE AFUA_8G06820)"/>
    <property type="match status" value="1"/>
</dbReference>
<name>A0AAD9HM59_9PEZI</name>
<evidence type="ECO:0000256" key="5">
    <source>
        <dbReference type="ARBA" id="ARBA00022619"/>
    </source>
</evidence>
<dbReference type="EC" id="1.1.1.302" evidence="3"/>
<comment type="function">
    <text evidence="1">Catalyzes an early step in riboflavin biosynthesis, the NADPH-dependent reduction of the ribose side chain of 2,5-diamino-6-ribosylamino-4(3H)-pyrimidinone 5'-phosphate, yielding 2,5-diamino-6-ribitylamino-4(3H)-pyrimidinone 5'-phosphate.</text>
</comment>
<keyword evidence="12" id="KW-1185">Reference proteome</keyword>
<dbReference type="InterPro" id="IPR050765">
    <property type="entry name" value="Riboflavin_Biosynth_HTPR"/>
</dbReference>
<evidence type="ECO:0000256" key="9">
    <source>
        <dbReference type="ARBA" id="ARBA00049020"/>
    </source>
</evidence>
<dbReference type="InterPro" id="IPR002734">
    <property type="entry name" value="RibDG_C"/>
</dbReference>
<accession>A0AAD9HM59</accession>
<feature type="domain" description="Bacterial bifunctional deaminase-reductase C-terminal" evidence="10">
    <location>
        <begin position="7"/>
        <end position="133"/>
    </location>
</feature>
<dbReference type="AlphaFoldDB" id="A0AAD9HM59"/>
<dbReference type="SUPFAM" id="SSF53597">
    <property type="entry name" value="Dihydrofolate reductase-like"/>
    <property type="match status" value="1"/>
</dbReference>
<evidence type="ECO:0000256" key="8">
    <source>
        <dbReference type="ARBA" id="ARBA00047550"/>
    </source>
</evidence>
<evidence type="ECO:0000313" key="11">
    <source>
        <dbReference type="EMBL" id="KAK2030797.1"/>
    </source>
</evidence>
<dbReference type="Gene3D" id="3.40.430.10">
    <property type="entry name" value="Dihydrofolate Reductase, subunit A"/>
    <property type="match status" value="1"/>
</dbReference>
<keyword evidence="5" id="KW-0686">Riboflavin biosynthesis</keyword>
<evidence type="ECO:0000256" key="3">
    <source>
        <dbReference type="ARBA" id="ARBA00012851"/>
    </source>
</evidence>
<evidence type="ECO:0000256" key="2">
    <source>
        <dbReference type="ARBA" id="ARBA00009723"/>
    </source>
</evidence>
<evidence type="ECO:0000256" key="6">
    <source>
        <dbReference type="ARBA" id="ARBA00030073"/>
    </source>
</evidence>
<dbReference type="GO" id="GO:0008703">
    <property type="term" value="F:5-amino-6-(5-phosphoribosylamino)uracil reductase activity"/>
    <property type="evidence" value="ECO:0007669"/>
    <property type="project" value="InterPro"/>
</dbReference>
<comment type="similarity">
    <text evidence="2">Belongs to the HTP reductase family.</text>
</comment>
<reference evidence="11" key="1">
    <citation type="submission" date="2021-06" db="EMBL/GenBank/DDBJ databases">
        <title>Comparative genomics, transcriptomics and evolutionary studies reveal genomic signatures of adaptation to plant cell wall in hemibiotrophic fungi.</title>
        <authorList>
            <consortium name="DOE Joint Genome Institute"/>
            <person name="Baroncelli R."/>
            <person name="Diaz J.F."/>
            <person name="Benocci T."/>
            <person name="Peng M."/>
            <person name="Battaglia E."/>
            <person name="Haridas S."/>
            <person name="Andreopoulos W."/>
            <person name="Labutti K."/>
            <person name="Pangilinan J."/>
            <person name="Floch G.L."/>
            <person name="Makela M.R."/>
            <person name="Henrissat B."/>
            <person name="Grigoriev I.V."/>
            <person name="Crouch J.A."/>
            <person name="De Vries R.P."/>
            <person name="Sukno S.A."/>
            <person name="Thon M.R."/>
        </authorList>
    </citation>
    <scope>NUCLEOTIDE SEQUENCE</scope>
    <source>
        <strain evidence="11">MAFF235873</strain>
    </source>
</reference>
<dbReference type="EMBL" id="MU842847">
    <property type="protein sequence ID" value="KAK2030797.1"/>
    <property type="molecule type" value="Genomic_DNA"/>
</dbReference>
<dbReference type="PANTHER" id="PTHR38011:SF11">
    <property type="entry name" value="2,5-DIAMINO-6-RIBOSYLAMINO-4(3H)-PYRIMIDINONE 5'-PHOSPHATE REDUCTASE"/>
    <property type="match status" value="1"/>
</dbReference>
<proteinExistence type="inferred from homology"/>
<dbReference type="GO" id="GO:0009231">
    <property type="term" value="P:riboflavin biosynthetic process"/>
    <property type="evidence" value="ECO:0007669"/>
    <property type="project" value="UniProtKB-KW"/>
</dbReference>
<evidence type="ECO:0000259" key="10">
    <source>
        <dbReference type="Pfam" id="PF01872"/>
    </source>
</evidence>
<gene>
    <name evidence="11" type="ORF">LX32DRAFT_716269</name>
</gene>
<evidence type="ECO:0000256" key="7">
    <source>
        <dbReference type="ARBA" id="ARBA00031630"/>
    </source>
</evidence>
<protein>
    <recommendedName>
        <fullName evidence="4">2,5-diamino-6-ribosylamino-4(3H)-pyrimidinone 5'-phosphate reductase</fullName>
        <ecNumber evidence="3">1.1.1.302</ecNumber>
    </recommendedName>
    <alternativeName>
        <fullName evidence="7">2,5-diamino-6-(5-phospho-D-ribosylamino)pyrimidin-4(3H)-one reductase</fullName>
    </alternativeName>
    <alternativeName>
        <fullName evidence="6">2,5-diamino-6-ribitylamino-4(3H)-pyrimidinone 5'-phosphate synthase</fullName>
    </alternativeName>
</protein>
<sequence length="142" mass="15908">MEPSRRLRYNVAISLDGFIVPPGGTRGWIVHDDRISLDNLCLQFGTLVMGRKTYECMLNRVGHNLLQKYTKENLVVVSKTLKSEHHPRITIVSEEFVAYIAGLKNTDGRDIWLVGGGQLVGPCLDAGILDTLRGLEKSGWTW</sequence>
<evidence type="ECO:0000256" key="1">
    <source>
        <dbReference type="ARBA" id="ARBA00003555"/>
    </source>
</evidence>
<comment type="catalytic activity">
    <reaction evidence="9">
        <text>2,5-diamino-6-(1-D-ribitylamino)pyrimidin-4(3H)-one 5'-phosphate + NADP(+) = 2,5-diamino-6-(1-D-ribosylamino)pyrimidin-4(3H)-one 5'-phosphate + NADPH + H(+)</text>
        <dbReference type="Rhea" id="RHEA:27278"/>
        <dbReference type="ChEBI" id="CHEBI:15378"/>
        <dbReference type="ChEBI" id="CHEBI:57783"/>
        <dbReference type="ChEBI" id="CHEBI:58349"/>
        <dbReference type="ChEBI" id="CHEBI:58890"/>
        <dbReference type="ChEBI" id="CHEBI:59545"/>
        <dbReference type="EC" id="1.1.1.302"/>
    </reaction>
</comment>
<comment type="caution">
    <text evidence="11">The sequence shown here is derived from an EMBL/GenBank/DDBJ whole genome shotgun (WGS) entry which is preliminary data.</text>
</comment>